<protein>
    <submittedName>
        <fullName evidence="3">ABC transporter substrate-binding protein</fullName>
    </submittedName>
</protein>
<dbReference type="Pfam" id="PF00497">
    <property type="entry name" value="SBP_bac_3"/>
    <property type="match status" value="1"/>
</dbReference>
<gene>
    <name evidence="3" type="ORF">M3M28_10380</name>
</gene>
<organism evidence="3">
    <name type="scientific">Gulosibacter sediminis</name>
    <dbReference type="NCBI Taxonomy" id="1729695"/>
    <lineage>
        <taxon>Bacteria</taxon>
        <taxon>Bacillati</taxon>
        <taxon>Actinomycetota</taxon>
        <taxon>Actinomycetes</taxon>
        <taxon>Micrococcales</taxon>
        <taxon>Microbacteriaceae</taxon>
        <taxon>Gulosibacter</taxon>
    </lineage>
</organism>
<dbReference type="PANTHER" id="PTHR35936">
    <property type="entry name" value="MEMBRANE-BOUND LYTIC MUREIN TRANSGLYCOSYLASE F"/>
    <property type="match status" value="1"/>
</dbReference>
<name>A0ABY4MZ37_9MICO</name>
<accession>A0ABY4MZ37</accession>
<keyword evidence="1" id="KW-0732">Signal</keyword>
<dbReference type="InterPro" id="IPR001638">
    <property type="entry name" value="Solute-binding_3/MltF_N"/>
</dbReference>
<dbReference type="SUPFAM" id="SSF53850">
    <property type="entry name" value="Periplasmic binding protein-like II"/>
    <property type="match status" value="1"/>
</dbReference>
<dbReference type="Gene3D" id="3.40.190.10">
    <property type="entry name" value="Periplasmic binding protein-like II"/>
    <property type="match status" value="2"/>
</dbReference>
<dbReference type="EMBL" id="CP097160">
    <property type="protein sequence ID" value="UQN14452.1"/>
    <property type="molecule type" value="Genomic_DNA"/>
</dbReference>
<dbReference type="SMART" id="SM00062">
    <property type="entry name" value="PBPb"/>
    <property type="match status" value="1"/>
</dbReference>
<evidence type="ECO:0000256" key="1">
    <source>
        <dbReference type="ARBA" id="ARBA00022729"/>
    </source>
</evidence>
<reference evidence="3" key="1">
    <citation type="submission" date="2022-05" db="EMBL/GenBank/DDBJ databases">
        <title>Complete genome sequence of toluene-degrading Gulosibacter sediminis strain ACHW.36C.</title>
        <authorList>
            <person name="Wai A.C."/>
            <person name="Lai G.K."/>
            <person name="Griffin S.D."/>
            <person name="Leung F.C."/>
        </authorList>
    </citation>
    <scope>NUCLEOTIDE SEQUENCE [LARGE SCALE GENOMIC DNA]</scope>
    <source>
        <strain evidence="3">ACHW.36C</strain>
    </source>
</reference>
<dbReference type="PANTHER" id="PTHR35936:SF17">
    <property type="entry name" value="ARGININE-BINDING EXTRACELLULAR PROTEIN ARTP"/>
    <property type="match status" value="1"/>
</dbReference>
<evidence type="ECO:0000259" key="2">
    <source>
        <dbReference type="SMART" id="SM00062"/>
    </source>
</evidence>
<proteinExistence type="predicted"/>
<dbReference type="CDD" id="cd01004">
    <property type="entry name" value="PBP2_MidA_like"/>
    <property type="match status" value="1"/>
</dbReference>
<evidence type="ECO:0000313" key="3">
    <source>
        <dbReference type="EMBL" id="UQN14452.1"/>
    </source>
</evidence>
<sequence length="265" mass="28265">MDEAAKAAVPQEIRDAGVINVAVDYPYPPFEYQDDAGEITGLDIDLAYAIGEKLDIPVQINKQPFDSVVASLQANKNDIILSGMNDTLERQEVLDFVEYLHAGFAIAVPAGNPEGISDELDLCGLTISSQKASTSGDILRDLSEECTSAGKAEIQIHELATTNDGQTAVQAGNADAFIGDAPIMEYLVATAGDGSTFELVDFADAPKGFEPVYTGVGVLKDEGLTEALTLAMQSIEADGTYDALLEKHDLTQYRVESIDVNLAEK</sequence>
<feature type="domain" description="Solute-binding protein family 3/N-terminal" evidence="2">
    <location>
        <begin position="18"/>
        <end position="252"/>
    </location>
</feature>